<evidence type="ECO:0000313" key="1">
    <source>
        <dbReference type="EMBL" id="KKN44102.1"/>
    </source>
</evidence>
<dbReference type="EMBL" id="LAZR01001470">
    <property type="protein sequence ID" value="KKN44102.1"/>
    <property type="molecule type" value="Genomic_DNA"/>
</dbReference>
<dbReference type="AlphaFoldDB" id="A0A0F9R4B4"/>
<proteinExistence type="predicted"/>
<accession>A0A0F9R4B4</accession>
<name>A0A0F9R4B4_9ZZZZ</name>
<feature type="non-terminal residue" evidence="1">
    <location>
        <position position="498"/>
    </location>
</feature>
<reference evidence="1" key="1">
    <citation type="journal article" date="2015" name="Nature">
        <title>Complex archaea that bridge the gap between prokaryotes and eukaryotes.</title>
        <authorList>
            <person name="Spang A."/>
            <person name="Saw J.H."/>
            <person name="Jorgensen S.L."/>
            <person name="Zaremba-Niedzwiedzka K."/>
            <person name="Martijn J."/>
            <person name="Lind A.E."/>
            <person name="van Eijk R."/>
            <person name="Schleper C."/>
            <person name="Guy L."/>
            <person name="Ettema T.J."/>
        </authorList>
    </citation>
    <scope>NUCLEOTIDE SEQUENCE</scope>
</reference>
<comment type="caution">
    <text evidence="1">The sequence shown here is derived from an EMBL/GenBank/DDBJ whole genome shotgun (WGS) entry which is preliminary data.</text>
</comment>
<protein>
    <submittedName>
        <fullName evidence="1">Uncharacterized protein</fullName>
    </submittedName>
</protein>
<sequence length="498" mass="56407">MKTFKRTMITVFSLLIPFLLQAAEFQVKVIKSKDDLPEKFCSHWEKGDFLIFDGKNLTLIGGVKRPLKNSSNYPGFNAMGSIISFVPAGKKIASNLNIGSPYIRIKRKREHLIYTSVKPLKKTTLDQAIAFEATVLYEGKQGEKARIRTRYHFSPLEGRIDVTSTITNTGKKKFEDLDYELYFNAFHSYYFSPFDRENYPGLRFRVYQKKGHYLGWLNMNPLTEEEKSVKDDEESPPIPGTLAPKEVFEVRHILLVDTQHENLLQKIYKIFNVETEEALIHFEAFSGGSMEVIVKDASSSSTFFRSFLENPFSIKIPLPKGAYTARGNFFPAVCEKLLVVGLEDESSCVLKNPAQGKVKVKIINSKGDFVPGKVTFIGLSPTKTPYFKPENPVKSGRGWESFKNSCFPQEKGQEVKLPVGTYLISASRGPEYSMDKRAVEILKNEQQELTFLIDRVVETPNLISIDPHMHTQNSDGRMRIPERIKSVIAEGVEVAVAA</sequence>
<gene>
    <name evidence="1" type="ORF">LCGC14_0696610</name>
</gene>
<organism evidence="1">
    <name type="scientific">marine sediment metagenome</name>
    <dbReference type="NCBI Taxonomy" id="412755"/>
    <lineage>
        <taxon>unclassified sequences</taxon>
        <taxon>metagenomes</taxon>
        <taxon>ecological metagenomes</taxon>
    </lineage>
</organism>